<dbReference type="PANTHER" id="PTHR30136:SF34">
    <property type="entry name" value="TRANSCRIPTIONAL REGULATOR"/>
    <property type="match status" value="1"/>
</dbReference>
<evidence type="ECO:0000256" key="2">
    <source>
        <dbReference type="ARBA" id="ARBA00023125"/>
    </source>
</evidence>
<dbReference type="Pfam" id="PF01614">
    <property type="entry name" value="IclR_C"/>
    <property type="match status" value="1"/>
</dbReference>
<organism evidence="6 7">
    <name type="scientific">Mycolicibacterium smegmatis (strain MKD8)</name>
    <name type="common">Mycobacterium smegmatis</name>
    <dbReference type="NCBI Taxonomy" id="1214915"/>
    <lineage>
        <taxon>Bacteria</taxon>
        <taxon>Bacillati</taxon>
        <taxon>Actinomycetota</taxon>
        <taxon>Actinomycetes</taxon>
        <taxon>Mycobacteriales</taxon>
        <taxon>Mycobacteriaceae</taxon>
        <taxon>Mycolicibacterium</taxon>
    </lineage>
</organism>
<proteinExistence type="predicted"/>
<feature type="domain" description="IclR-ED" evidence="5">
    <location>
        <begin position="73"/>
        <end position="258"/>
    </location>
</feature>
<dbReference type="InterPro" id="IPR036388">
    <property type="entry name" value="WH-like_DNA-bd_sf"/>
</dbReference>
<keyword evidence="1" id="KW-0805">Transcription regulation</keyword>
<dbReference type="InterPro" id="IPR005471">
    <property type="entry name" value="Tscrpt_reg_IclR_N"/>
</dbReference>
<dbReference type="SUPFAM" id="SSF55781">
    <property type="entry name" value="GAF domain-like"/>
    <property type="match status" value="1"/>
</dbReference>
<evidence type="ECO:0000313" key="6">
    <source>
        <dbReference type="EMBL" id="AWT51583.1"/>
    </source>
</evidence>
<dbReference type="PANTHER" id="PTHR30136">
    <property type="entry name" value="HELIX-TURN-HELIX TRANSCRIPTIONAL REGULATOR, ICLR FAMILY"/>
    <property type="match status" value="1"/>
</dbReference>
<evidence type="ECO:0000313" key="7">
    <source>
        <dbReference type="Proteomes" id="UP000011200"/>
    </source>
</evidence>
<dbReference type="SMART" id="SM00346">
    <property type="entry name" value="HTH_ICLR"/>
    <property type="match status" value="1"/>
</dbReference>
<dbReference type="InterPro" id="IPR029016">
    <property type="entry name" value="GAF-like_dom_sf"/>
</dbReference>
<feature type="domain" description="HTH iclR-type" evidence="4">
    <location>
        <begin position="12"/>
        <end position="72"/>
    </location>
</feature>
<dbReference type="Gene3D" id="3.30.450.40">
    <property type="match status" value="1"/>
</dbReference>
<dbReference type="GO" id="GO:0003700">
    <property type="term" value="F:DNA-binding transcription factor activity"/>
    <property type="evidence" value="ECO:0007669"/>
    <property type="project" value="TreeGrafter"/>
</dbReference>
<name>A0A2U9PIN6_MYCSE</name>
<dbReference type="Pfam" id="PF09339">
    <property type="entry name" value="HTH_IclR"/>
    <property type="match status" value="1"/>
</dbReference>
<protein>
    <submittedName>
        <fullName evidence="6">Transcriptional regulator, IclR family protein</fullName>
    </submittedName>
</protein>
<dbReference type="PROSITE" id="PS51078">
    <property type="entry name" value="ICLR_ED"/>
    <property type="match status" value="1"/>
</dbReference>
<dbReference type="InterPro" id="IPR036390">
    <property type="entry name" value="WH_DNA-bd_sf"/>
</dbReference>
<gene>
    <name evidence="6" type="ORF">D806_005900</name>
</gene>
<dbReference type="EMBL" id="CP027541">
    <property type="protein sequence ID" value="AWT51583.1"/>
    <property type="molecule type" value="Genomic_DNA"/>
</dbReference>
<dbReference type="Proteomes" id="UP000011200">
    <property type="component" value="Chromosome"/>
</dbReference>
<dbReference type="AlphaFoldDB" id="A0A2U9PIN6"/>
<accession>A0A2U9PIN6</accession>
<reference evidence="7" key="2">
    <citation type="submission" date="2018-03" db="EMBL/GenBank/DDBJ databases">
        <authorList>
            <person name="Derbyshire K."/>
            <person name="Gray T.A."/>
            <person name="Champion M."/>
        </authorList>
    </citation>
    <scope>NUCLEOTIDE SEQUENCE [LARGE SCALE GENOMIC DNA]</scope>
    <source>
        <strain evidence="7">MKD8</strain>
    </source>
</reference>
<dbReference type="InterPro" id="IPR050707">
    <property type="entry name" value="HTH_MetabolicPath_Reg"/>
</dbReference>
<keyword evidence="3" id="KW-0804">Transcription</keyword>
<dbReference type="InterPro" id="IPR014757">
    <property type="entry name" value="Tscrpt_reg_IclR_C"/>
</dbReference>
<evidence type="ECO:0000256" key="3">
    <source>
        <dbReference type="ARBA" id="ARBA00023163"/>
    </source>
</evidence>
<dbReference type="GO" id="GO:0003677">
    <property type="term" value="F:DNA binding"/>
    <property type="evidence" value="ECO:0007669"/>
    <property type="project" value="UniProtKB-KW"/>
</dbReference>
<evidence type="ECO:0000259" key="5">
    <source>
        <dbReference type="PROSITE" id="PS51078"/>
    </source>
</evidence>
<keyword evidence="2" id="KW-0238">DNA-binding</keyword>
<dbReference type="SUPFAM" id="SSF46785">
    <property type="entry name" value="Winged helix' DNA-binding domain"/>
    <property type="match status" value="1"/>
</dbReference>
<reference evidence="6 7" key="1">
    <citation type="journal article" date="2013" name="Genome Announc.">
        <title>Draft genome sequence of MKD8, a conjugal recipient Mycobacterium smegmatis strain.</title>
        <authorList>
            <person name="Gray T.A."/>
            <person name="Palumbo M.J."/>
            <person name="Derbyshire K.M."/>
        </authorList>
    </citation>
    <scope>NUCLEOTIDE SEQUENCE [LARGE SCALE GENOMIC DNA]</scope>
    <source>
        <strain evidence="6 7">MKD8</strain>
    </source>
</reference>
<evidence type="ECO:0000256" key="1">
    <source>
        <dbReference type="ARBA" id="ARBA00023015"/>
    </source>
</evidence>
<dbReference type="PROSITE" id="PS51077">
    <property type="entry name" value="HTH_ICLR"/>
    <property type="match status" value="1"/>
</dbReference>
<evidence type="ECO:0000259" key="4">
    <source>
        <dbReference type="PROSITE" id="PS51077"/>
    </source>
</evidence>
<sequence>MNQSDFDTPVGMRALERGLNVIKYFTDRESPATISDIARGTGLDRAVVRRVLATLERLSYVARDGAGFVLQPAVLELGYAYLSSDPLPAIADAHLGPLSEALQESCSLGVLRGLTRVVYLSTKQFRRVAGPTLTVGTFAEPQQTSIGRILLAALSEENLDRALEGLVFEARTPHTITDRQTFVAELGRIRDQGWCLVDQEAELGLLALAVPVRAPSGKVIAGVNVTTHTSRSEVADFISSTLPQLLTIAGRIEKDLLHIRSH</sequence>
<dbReference type="GO" id="GO:0045892">
    <property type="term" value="P:negative regulation of DNA-templated transcription"/>
    <property type="evidence" value="ECO:0007669"/>
    <property type="project" value="TreeGrafter"/>
</dbReference>
<dbReference type="Gene3D" id="1.10.10.10">
    <property type="entry name" value="Winged helix-like DNA-binding domain superfamily/Winged helix DNA-binding domain"/>
    <property type="match status" value="1"/>
</dbReference>